<dbReference type="Proteomes" id="UP000027341">
    <property type="component" value="Unassembled WGS sequence"/>
</dbReference>
<gene>
    <name evidence="1" type="ORF">EI16_07105</name>
</gene>
<comment type="caution">
    <text evidence="1">The sequence shown here is derived from an EMBL/GenBank/DDBJ whole genome shotgun (WGS) entry which is preliminary data.</text>
</comment>
<sequence>MIYVKRDEKNQIIDICFDQKADYEKSSIFNEDVKNFIQKTDNQENVKRIMYDLDLDMVRITEDVIDVLIKKEILLFTDFPEAVQNKLLFKRFLRQALSQNGPNYSEEEESIQFN</sequence>
<keyword evidence="2" id="KW-1185">Reference proteome</keyword>
<evidence type="ECO:0008006" key="3">
    <source>
        <dbReference type="Google" id="ProtNLM"/>
    </source>
</evidence>
<dbReference type="RefSeq" id="WP_029911361.1">
    <property type="nucleotide sequence ID" value="NZ_AP020335.1"/>
</dbReference>
<reference evidence="1 2" key="1">
    <citation type="submission" date="2014-04" db="EMBL/GenBank/DDBJ databases">
        <title>Draft genome sequence of Hydrogenovibrio marinus MH-110, a model organism for aerobic H2 metabolism.</title>
        <authorList>
            <person name="Cha H.J."/>
            <person name="Jo B.H."/>
            <person name="Hwang B.H."/>
        </authorList>
    </citation>
    <scope>NUCLEOTIDE SEQUENCE [LARGE SCALE GENOMIC DNA]</scope>
    <source>
        <strain evidence="1 2">MH-110</strain>
    </source>
</reference>
<proteinExistence type="predicted"/>
<name>A0A066ZUU6_HYDMR</name>
<dbReference type="EMBL" id="JMIU01000001">
    <property type="protein sequence ID" value="KDN96049.1"/>
    <property type="molecule type" value="Genomic_DNA"/>
</dbReference>
<accession>A0A066ZUU6</accession>
<dbReference type="AlphaFoldDB" id="A0A066ZUU6"/>
<evidence type="ECO:0000313" key="1">
    <source>
        <dbReference type="EMBL" id="KDN96049.1"/>
    </source>
</evidence>
<evidence type="ECO:0000313" key="2">
    <source>
        <dbReference type="Proteomes" id="UP000027341"/>
    </source>
</evidence>
<protein>
    <recommendedName>
        <fullName evidence="3">Tryptophan synthase subunit beta like protein</fullName>
    </recommendedName>
</protein>
<dbReference type="STRING" id="28885.EI16_07105"/>
<organism evidence="1 2">
    <name type="scientific">Hydrogenovibrio marinus</name>
    <dbReference type="NCBI Taxonomy" id="28885"/>
    <lineage>
        <taxon>Bacteria</taxon>
        <taxon>Pseudomonadati</taxon>
        <taxon>Pseudomonadota</taxon>
        <taxon>Gammaproteobacteria</taxon>
        <taxon>Thiotrichales</taxon>
        <taxon>Piscirickettsiaceae</taxon>
        <taxon>Hydrogenovibrio</taxon>
    </lineage>
</organism>